<dbReference type="GO" id="GO:0036159">
    <property type="term" value="P:inner dynein arm assembly"/>
    <property type="evidence" value="ECO:0007669"/>
    <property type="project" value="InterPro"/>
</dbReference>
<dbReference type="PANTHER" id="PTHR18962:SF0">
    <property type="entry name" value="COILED-COIL DOMAIN-CONTAINING PROTEIN 39"/>
    <property type="match status" value="1"/>
</dbReference>
<evidence type="ECO:0000313" key="7">
    <source>
        <dbReference type="EMBL" id="RZF34454.1"/>
    </source>
</evidence>
<evidence type="ECO:0000256" key="3">
    <source>
        <dbReference type="ARBA" id="ARBA00023054"/>
    </source>
</evidence>
<evidence type="ECO:0000256" key="1">
    <source>
        <dbReference type="ARBA" id="ARBA00005805"/>
    </source>
</evidence>
<dbReference type="EMBL" id="QKKF02031461">
    <property type="protein sequence ID" value="RZF34454.1"/>
    <property type="molecule type" value="Genomic_DNA"/>
</dbReference>
<dbReference type="GO" id="GO:0060287">
    <property type="term" value="P:epithelial cilium movement involved in determination of left/right asymmetry"/>
    <property type="evidence" value="ECO:0007669"/>
    <property type="project" value="TreeGrafter"/>
</dbReference>
<feature type="coiled-coil region" evidence="5">
    <location>
        <begin position="469"/>
        <end position="545"/>
    </location>
</feature>
<feature type="coiled-coil region" evidence="5">
    <location>
        <begin position="406"/>
        <end position="433"/>
    </location>
</feature>
<evidence type="ECO:0000256" key="6">
    <source>
        <dbReference type="SAM" id="MobiDB-lite"/>
    </source>
</evidence>
<comment type="caution">
    <text evidence="7">The sequence shown here is derived from an EMBL/GenBank/DDBJ whole genome shotgun (WGS) entry which is preliminary data.</text>
</comment>
<dbReference type="Proteomes" id="UP000291343">
    <property type="component" value="Unassembled WGS sequence"/>
</dbReference>
<comment type="function">
    <text evidence="4">Required for assembly of dynein regulatory complex (DRC) and inner dynein arm (IDA) complexes, which are responsible for ciliary beat regulation, thereby playing a central role in motility in cilia and flagella. Probably acts together with CCDC40 to form a molecular ruler that determines the 96 nanometer (nm) repeat length and arrangements of components in cilia and flagella. Not required for outer dynein arm complexes assembly.</text>
</comment>
<dbReference type="GO" id="GO:0005576">
    <property type="term" value="C:extracellular region"/>
    <property type="evidence" value="ECO:0007669"/>
    <property type="project" value="GOC"/>
</dbReference>
<dbReference type="SMR" id="A0A482WLS4"/>
<dbReference type="GO" id="GO:0060285">
    <property type="term" value="P:cilium-dependent cell motility"/>
    <property type="evidence" value="ECO:0007669"/>
    <property type="project" value="TreeGrafter"/>
</dbReference>
<dbReference type="InParanoid" id="A0A482WLS4"/>
<gene>
    <name evidence="7" type="ORF">LSTR_LSTR013024</name>
</gene>
<sequence>MLYQRQGQLENHRNKLQITQMEQNRTTHDISDMEKELEKFKTMQSDLQTEIDKMMHKLNKLKAKVEWGDDALNMWKEFMARSHDETSLVERIYRDDESEFKNLELTRQKLRADVLERKELLEGIMTRFIQYELQLQHLGKVYRSTYRRHLKLLKLWNNTVGLLRGRDRVIKKLHHKIRDLRLGAAEKCKALQEKQKFFEQQKRNNAELELSMKDVMKQRDDMKAALLRKMDANEELYSELKIIQNVIADLGSKLVQKRGESSLMSHKVEECENEIDDINNQIIILKSQHDLLKSEVLTQAGRVSKLEEIYEVSEKDLKKMDLEHEKLIDRHLSQQIQMEKARELDRLRSVDIKAHRLSSQATSKQTADISKELLRQLEIFHSSQFELKSLIAKICHLEGDHNSEERELHNRRIKELEKELQERKESCSLVEEQVKLAEQDSSKLALELQKGEVELQSLSDKKNERVRLAEGLQKTLSQRNRAYQQLQAELVLLQLKMSQAANLLKREGGAVFSLEKQRIEIETAMQEKKIEINAQKEVLHQQKRAILEEKSDVKHIIDHLTSRLLAQERTELQEKGDILDAKISSTEKEILAMENTLKLMNSTNHCYKQNLDSIDANSPEMADKQKLENECYSINSELRKKQKTLENVNSSIKHLEQMLLETEAADEAVQTEWRSKDREVRDLDRELGEQQAKLQRAGKQLKRVVRQVQLVKEPKFPVGLAERDIETREMQDINNAALQQLSDLCTRYIETVPVVNRYLTEKDLALPVVRSSMTASISSLTISRSGSEAASTSRSKVTSFGSEMSLTPSVINLDPFGKSDSQSAGRKSSQTRKSILKTKPPK</sequence>
<feature type="compositionally biased region" description="Polar residues" evidence="6">
    <location>
        <begin position="819"/>
        <end position="833"/>
    </location>
</feature>
<feature type="coiled-coil region" evidence="5">
    <location>
        <begin position="30"/>
        <end position="64"/>
    </location>
</feature>
<evidence type="ECO:0000256" key="5">
    <source>
        <dbReference type="SAM" id="Coils"/>
    </source>
</evidence>
<feature type="coiled-coil region" evidence="5">
    <location>
        <begin position="624"/>
        <end position="707"/>
    </location>
</feature>
<evidence type="ECO:0000313" key="8">
    <source>
        <dbReference type="Proteomes" id="UP000291343"/>
    </source>
</evidence>
<proteinExistence type="inferred from homology"/>
<dbReference type="Pfam" id="PF24161">
    <property type="entry name" value="CCDC39"/>
    <property type="match status" value="2"/>
</dbReference>
<organism evidence="7 8">
    <name type="scientific">Laodelphax striatellus</name>
    <name type="common">Small brown planthopper</name>
    <name type="synonym">Delphax striatella</name>
    <dbReference type="NCBI Taxonomy" id="195883"/>
    <lineage>
        <taxon>Eukaryota</taxon>
        <taxon>Metazoa</taxon>
        <taxon>Ecdysozoa</taxon>
        <taxon>Arthropoda</taxon>
        <taxon>Hexapoda</taxon>
        <taxon>Insecta</taxon>
        <taxon>Pterygota</taxon>
        <taxon>Neoptera</taxon>
        <taxon>Paraneoptera</taxon>
        <taxon>Hemiptera</taxon>
        <taxon>Auchenorrhyncha</taxon>
        <taxon>Fulgoroidea</taxon>
        <taxon>Delphacidae</taxon>
        <taxon>Criomorphinae</taxon>
        <taxon>Laodelphax</taxon>
    </lineage>
</organism>
<dbReference type="InterPro" id="IPR033290">
    <property type="entry name" value="CCDC39"/>
</dbReference>
<dbReference type="STRING" id="195883.A0A482WLS4"/>
<feature type="region of interest" description="Disordered" evidence="6">
    <location>
        <begin position="780"/>
        <end position="842"/>
    </location>
</feature>
<accession>A0A482WLS4</accession>
<keyword evidence="8" id="KW-1185">Reference proteome</keyword>
<dbReference type="FunCoup" id="A0A482WLS4">
    <property type="interactions" value="120"/>
</dbReference>
<protein>
    <recommendedName>
        <fullName evidence="2">Coiled-coil domain-containing protein 39</fullName>
    </recommendedName>
</protein>
<dbReference type="PANTHER" id="PTHR18962">
    <property type="entry name" value="COILED-COIL DOMAIN-CONTAINING PROTEIN 39"/>
    <property type="match status" value="1"/>
</dbReference>
<comment type="similarity">
    <text evidence="1">Belongs to the CCDC39 family.</text>
</comment>
<feature type="compositionally biased region" description="Polar residues" evidence="6">
    <location>
        <begin position="788"/>
        <end position="810"/>
    </location>
</feature>
<reference evidence="7 8" key="1">
    <citation type="journal article" date="2017" name="Gigascience">
        <title>Genome sequence of the small brown planthopper, Laodelphax striatellus.</title>
        <authorList>
            <person name="Zhu J."/>
            <person name="Jiang F."/>
            <person name="Wang X."/>
            <person name="Yang P."/>
            <person name="Bao Y."/>
            <person name="Zhao W."/>
            <person name="Wang W."/>
            <person name="Lu H."/>
            <person name="Wang Q."/>
            <person name="Cui N."/>
            <person name="Li J."/>
            <person name="Chen X."/>
            <person name="Luo L."/>
            <person name="Yu J."/>
            <person name="Kang L."/>
            <person name="Cui F."/>
        </authorList>
    </citation>
    <scope>NUCLEOTIDE SEQUENCE [LARGE SCALE GENOMIC DNA]</scope>
    <source>
        <strain evidence="7">Lst14</strain>
    </source>
</reference>
<name>A0A482WLS4_LAOST</name>
<dbReference type="AlphaFoldDB" id="A0A482WLS4"/>
<dbReference type="GO" id="GO:0005930">
    <property type="term" value="C:axoneme"/>
    <property type="evidence" value="ECO:0007669"/>
    <property type="project" value="InterPro"/>
</dbReference>
<evidence type="ECO:0000256" key="4">
    <source>
        <dbReference type="ARBA" id="ARBA00045182"/>
    </source>
</evidence>
<keyword evidence="3 5" id="KW-0175">Coiled coil</keyword>
<dbReference type="OrthoDB" id="420518at2759"/>
<feature type="coiled-coil region" evidence="5">
    <location>
        <begin position="261"/>
        <end position="323"/>
    </location>
</feature>
<feature type="coiled-coil region" evidence="5">
    <location>
        <begin position="198"/>
        <end position="225"/>
    </location>
</feature>
<evidence type="ECO:0000256" key="2">
    <source>
        <dbReference type="ARBA" id="ARBA00016725"/>
    </source>
</evidence>